<evidence type="ECO:0000313" key="2">
    <source>
        <dbReference type="EMBL" id="KAK1676428.1"/>
    </source>
</evidence>
<proteinExistence type="predicted"/>
<reference evidence="2" key="1">
    <citation type="submission" date="2021-06" db="EMBL/GenBank/DDBJ databases">
        <title>Comparative genomics, transcriptomics and evolutionary studies reveal genomic signatures of adaptation to plant cell wall in hemibiotrophic fungi.</title>
        <authorList>
            <consortium name="DOE Joint Genome Institute"/>
            <person name="Baroncelli R."/>
            <person name="Diaz J.F."/>
            <person name="Benocci T."/>
            <person name="Peng M."/>
            <person name="Battaglia E."/>
            <person name="Haridas S."/>
            <person name="Andreopoulos W."/>
            <person name="Labutti K."/>
            <person name="Pangilinan J."/>
            <person name="Floch G.L."/>
            <person name="Makela M.R."/>
            <person name="Henrissat B."/>
            <person name="Grigoriev I.V."/>
            <person name="Crouch J.A."/>
            <person name="De Vries R.P."/>
            <person name="Sukno S.A."/>
            <person name="Thon M.R."/>
        </authorList>
    </citation>
    <scope>NUCLEOTIDE SEQUENCE</scope>
    <source>
        <strain evidence="2">CBS 193.32</strain>
    </source>
</reference>
<dbReference type="Proteomes" id="UP001224890">
    <property type="component" value="Unassembled WGS sequence"/>
</dbReference>
<keyword evidence="3" id="KW-1185">Reference proteome</keyword>
<gene>
    <name evidence="2" type="ORF">BDP55DRAFT_104417</name>
</gene>
<accession>A0AAJ0AM46</accession>
<dbReference type="GeneID" id="85449853"/>
<evidence type="ECO:0000313" key="3">
    <source>
        <dbReference type="Proteomes" id="UP001224890"/>
    </source>
</evidence>
<feature type="compositionally biased region" description="Basic and acidic residues" evidence="1">
    <location>
        <begin position="39"/>
        <end position="55"/>
    </location>
</feature>
<dbReference type="AlphaFoldDB" id="A0AAJ0AM46"/>
<feature type="region of interest" description="Disordered" evidence="1">
    <location>
        <begin position="1"/>
        <end position="109"/>
    </location>
</feature>
<feature type="compositionally biased region" description="Polar residues" evidence="1">
    <location>
        <begin position="79"/>
        <end position="89"/>
    </location>
</feature>
<dbReference type="RefSeq" id="XP_060430431.1">
    <property type="nucleotide sequence ID" value="XM_060565327.1"/>
</dbReference>
<protein>
    <submittedName>
        <fullName evidence="2">Uncharacterized protein</fullName>
    </submittedName>
</protein>
<feature type="compositionally biased region" description="Polar residues" evidence="1">
    <location>
        <begin position="15"/>
        <end position="27"/>
    </location>
</feature>
<organism evidence="2 3">
    <name type="scientific">Colletotrichum godetiae</name>
    <dbReference type="NCBI Taxonomy" id="1209918"/>
    <lineage>
        <taxon>Eukaryota</taxon>
        <taxon>Fungi</taxon>
        <taxon>Dikarya</taxon>
        <taxon>Ascomycota</taxon>
        <taxon>Pezizomycotina</taxon>
        <taxon>Sordariomycetes</taxon>
        <taxon>Hypocreomycetidae</taxon>
        <taxon>Glomerellales</taxon>
        <taxon>Glomerellaceae</taxon>
        <taxon>Colletotrichum</taxon>
        <taxon>Colletotrichum acutatum species complex</taxon>
    </lineage>
</organism>
<name>A0AAJ0AM46_9PEZI</name>
<feature type="region of interest" description="Disordered" evidence="1">
    <location>
        <begin position="261"/>
        <end position="300"/>
    </location>
</feature>
<dbReference type="EMBL" id="JAHMHR010000017">
    <property type="protein sequence ID" value="KAK1676428.1"/>
    <property type="molecule type" value="Genomic_DNA"/>
</dbReference>
<evidence type="ECO:0000256" key="1">
    <source>
        <dbReference type="SAM" id="MobiDB-lite"/>
    </source>
</evidence>
<sequence length="331" mass="36878">MSAEGHGQGSRDQLWPSTVASEHSNAHFQEFLVSGEDTTADHTTELGETLKDLHSRIQSAHPQEPPTASHDPHHGASTAHPSTQAEWSGTSRRSPTTPPTEISDSQARHGALSTGHLTCPFVGKFGSGTMQSCQKHDFKNPSDLKLHLWRFHVHTDDQEVIHNTGTKPLTLYQAAQTTKFLNKFPLYRLRAEHWGGTVAILSPLNKWRPRSSERLERRSECNSKVEKLLFPNRDIELESHCKLDDTRAPIHLGFEEDTTSFLSEPGETDLQPSNDENHSHLHHPTIDEDSPGKMLSAIGSGFKDSDDVQLADFDRLFAEMEEAHGKVTSVL</sequence>
<comment type="caution">
    <text evidence="2">The sequence shown here is derived from an EMBL/GenBank/DDBJ whole genome shotgun (WGS) entry which is preliminary data.</text>
</comment>